<feature type="region of interest" description="Disordered" evidence="8">
    <location>
        <begin position="343"/>
        <end position="513"/>
    </location>
</feature>
<feature type="repeat" description="TPR" evidence="7">
    <location>
        <begin position="36"/>
        <end position="69"/>
    </location>
</feature>
<dbReference type="PROSITE" id="PS51745">
    <property type="entry name" value="PB1"/>
    <property type="match status" value="1"/>
</dbReference>
<dbReference type="PANTHER" id="PTHR15175">
    <property type="entry name" value="NEUTROPHIL CYTOSOLIC FACTOR 2, NEUTROPHIL NADPH OXIDASE FACTOR 2"/>
    <property type="match status" value="1"/>
</dbReference>
<evidence type="ECO:0000256" key="2">
    <source>
        <dbReference type="ARBA" id="ARBA00008051"/>
    </source>
</evidence>
<dbReference type="SUPFAM" id="SSF48452">
    <property type="entry name" value="TPR-like"/>
    <property type="match status" value="1"/>
</dbReference>
<dbReference type="InterPro" id="IPR000270">
    <property type="entry name" value="PB1_dom"/>
</dbReference>
<dbReference type="PROSITE" id="PS50293">
    <property type="entry name" value="TPR_REGION"/>
    <property type="match status" value="1"/>
</dbReference>
<feature type="compositionally biased region" description="Polar residues" evidence="8">
    <location>
        <begin position="292"/>
        <end position="307"/>
    </location>
</feature>
<dbReference type="AlphaFoldDB" id="A0A9W4SXJ7"/>
<dbReference type="Proteomes" id="UP001153678">
    <property type="component" value="Unassembled WGS sequence"/>
</dbReference>
<feature type="compositionally biased region" description="Polar residues" evidence="8">
    <location>
        <begin position="242"/>
        <end position="252"/>
    </location>
</feature>
<evidence type="ECO:0000259" key="9">
    <source>
        <dbReference type="PROSITE" id="PS51745"/>
    </source>
</evidence>
<dbReference type="GO" id="GO:0005737">
    <property type="term" value="C:cytoplasm"/>
    <property type="evidence" value="ECO:0007669"/>
    <property type="project" value="UniProtKB-SubCell"/>
</dbReference>
<feature type="compositionally biased region" description="Polar residues" evidence="8">
    <location>
        <begin position="216"/>
        <end position="235"/>
    </location>
</feature>
<feature type="compositionally biased region" description="Low complexity" evidence="8">
    <location>
        <begin position="470"/>
        <end position="490"/>
    </location>
</feature>
<reference evidence="10" key="1">
    <citation type="submission" date="2022-08" db="EMBL/GenBank/DDBJ databases">
        <authorList>
            <person name="Kallberg Y."/>
            <person name="Tangrot J."/>
            <person name="Rosling A."/>
        </authorList>
    </citation>
    <scope>NUCLEOTIDE SEQUENCE</scope>
    <source>
        <strain evidence="10">Wild A</strain>
    </source>
</reference>
<feature type="compositionally biased region" description="Low complexity" evidence="8">
    <location>
        <begin position="382"/>
        <end position="397"/>
    </location>
</feature>
<evidence type="ECO:0000313" key="10">
    <source>
        <dbReference type="EMBL" id="CAI2184343.1"/>
    </source>
</evidence>
<dbReference type="SUPFAM" id="SSF54277">
    <property type="entry name" value="CAD &amp; PB1 domains"/>
    <property type="match status" value="1"/>
</dbReference>
<feature type="compositionally biased region" description="Basic and acidic residues" evidence="8">
    <location>
        <begin position="370"/>
        <end position="380"/>
    </location>
</feature>
<protein>
    <submittedName>
        <fullName evidence="10">9156_t:CDS:1</fullName>
    </submittedName>
</protein>
<dbReference type="FunFam" id="1.25.40.10:FF:000017">
    <property type="entry name" value="NADPH oxidase regulator NoxR"/>
    <property type="match status" value="1"/>
</dbReference>
<dbReference type="InterPro" id="IPR051864">
    <property type="entry name" value="NCF2_NOXA1"/>
</dbReference>
<evidence type="ECO:0000256" key="8">
    <source>
        <dbReference type="SAM" id="MobiDB-lite"/>
    </source>
</evidence>
<feature type="non-terminal residue" evidence="10">
    <location>
        <position position="623"/>
    </location>
</feature>
<dbReference type="InterPro" id="IPR011990">
    <property type="entry name" value="TPR-like_helical_dom_sf"/>
</dbReference>
<proteinExistence type="inferred from homology"/>
<dbReference type="PANTHER" id="PTHR15175:SF0">
    <property type="entry name" value="SH3 DOMAIN-CONTAINING PROTEIN C23A1.17"/>
    <property type="match status" value="1"/>
</dbReference>
<dbReference type="SMART" id="SM00666">
    <property type="entry name" value="PB1"/>
    <property type="match status" value="1"/>
</dbReference>
<comment type="subcellular location">
    <subcellularLocation>
        <location evidence="1">Cytoplasm</location>
    </subcellularLocation>
</comment>
<accession>A0A9W4SXJ7</accession>
<evidence type="ECO:0000313" key="11">
    <source>
        <dbReference type="Proteomes" id="UP001153678"/>
    </source>
</evidence>
<feature type="region of interest" description="Disordered" evidence="8">
    <location>
        <begin position="216"/>
        <end position="316"/>
    </location>
</feature>
<evidence type="ECO:0000256" key="3">
    <source>
        <dbReference type="ARBA" id="ARBA00022443"/>
    </source>
</evidence>
<dbReference type="EMBL" id="CAMKVN010003306">
    <property type="protein sequence ID" value="CAI2184343.1"/>
    <property type="molecule type" value="Genomic_DNA"/>
</dbReference>
<dbReference type="SMART" id="SM00028">
    <property type="entry name" value="TPR"/>
    <property type="match status" value="3"/>
</dbReference>
<feature type="repeat" description="TPR" evidence="7">
    <location>
        <begin position="70"/>
        <end position="103"/>
    </location>
</feature>
<dbReference type="InterPro" id="IPR019734">
    <property type="entry name" value="TPR_rpt"/>
</dbReference>
<comment type="similarity">
    <text evidence="2">Belongs to the NCF2/NOXA1 family.</text>
</comment>
<keyword evidence="11" id="KW-1185">Reference proteome</keyword>
<keyword evidence="5" id="KW-0677">Repeat</keyword>
<comment type="caution">
    <text evidence="10">The sequence shown here is derived from an EMBL/GenBank/DDBJ whole genome shotgun (WGS) entry which is preliminary data.</text>
</comment>
<feature type="compositionally biased region" description="Polar residues" evidence="8">
    <location>
        <begin position="491"/>
        <end position="502"/>
    </location>
</feature>
<organism evidence="10 11">
    <name type="scientific">Funneliformis geosporum</name>
    <dbReference type="NCBI Taxonomy" id="1117311"/>
    <lineage>
        <taxon>Eukaryota</taxon>
        <taxon>Fungi</taxon>
        <taxon>Fungi incertae sedis</taxon>
        <taxon>Mucoromycota</taxon>
        <taxon>Glomeromycotina</taxon>
        <taxon>Glomeromycetes</taxon>
        <taxon>Glomerales</taxon>
        <taxon>Glomeraceae</taxon>
        <taxon>Funneliformis</taxon>
    </lineage>
</organism>
<dbReference type="Pfam" id="PF00564">
    <property type="entry name" value="PB1"/>
    <property type="match status" value="1"/>
</dbReference>
<evidence type="ECO:0000256" key="5">
    <source>
        <dbReference type="ARBA" id="ARBA00022737"/>
    </source>
</evidence>
<dbReference type="PROSITE" id="PS50005">
    <property type="entry name" value="TPR"/>
    <property type="match status" value="2"/>
</dbReference>
<keyword evidence="4" id="KW-0963">Cytoplasm</keyword>
<keyword evidence="3" id="KW-0728">SH3 domain</keyword>
<feature type="compositionally biased region" description="Polar residues" evidence="8">
    <location>
        <begin position="413"/>
        <end position="435"/>
    </location>
</feature>
<keyword evidence="6 7" id="KW-0802">TPR repeat</keyword>
<evidence type="ECO:0000256" key="6">
    <source>
        <dbReference type="ARBA" id="ARBA00022803"/>
    </source>
</evidence>
<name>A0A9W4SXJ7_9GLOM</name>
<evidence type="ECO:0000256" key="7">
    <source>
        <dbReference type="PROSITE-ProRule" id="PRU00339"/>
    </source>
</evidence>
<sequence length="623" mass="69753">MALKYELEQWGAAVQAYDSQDFDKALDTFETIADSAKFHFNMGLIYATLGEHEEACRSYKKAVKLDQFFAVAYFQKGVSHFLLGEFEKALANFNDSLLYLRKNMLIDYEQLGLKFRLYSCEILFNRGLCYLYLGQTDQGMGDFTSAAKEKQTEEHEVIDEAITVQGQGFTVFSIPVGVIYRPPEGKLKNVKTKDYLGKAKLVAAVDPEDAFTGFTGAQQQKKQGLNTTTPITKANTEGAVIQMNNGSNSRPASPTEKAPRPRSLSTSPRAPPFPMRASRTPSMARRRPPQKEGTSTYIEEDNISNGSGIFPDRRLPASEGMMRSTSLAPDSTGFLKWDYKQQSRSKTLDNSRGSLKLPSNGPSRMTSLRDPNRGPLRDGPMRSNSLRESSRSNSIRNGPPRVNSIRGRPTGRQIPQRSNTQGRTQFLQQQMSKMSVSDDDQGYNDYYQDVDQYVNNNITSPPEDYSQVNRSPSRSPSLRGRGTSSPGRGSFKSSPLSLQNGLLASPTADNGEEHYANDTQFEMLPPPQKNNPYPSSPVNEILKEPSKIKIKCYHKDTRIVMVPASIIYSELIKRIQEKFALEASLQLKYKDEDGSMVTMIDQEDFEMARSMVPRSSSDIGRME</sequence>
<evidence type="ECO:0000256" key="4">
    <source>
        <dbReference type="ARBA" id="ARBA00022490"/>
    </source>
</evidence>
<feature type="domain" description="PB1" evidence="9">
    <location>
        <begin position="547"/>
        <end position="623"/>
    </location>
</feature>
<feature type="compositionally biased region" description="Low complexity" evidence="8">
    <location>
        <begin position="443"/>
        <end position="457"/>
    </location>
</feature>
<gene>
    <name evidence="10" type="ORF">FWILDA_LOCUS11531</name>
</gene>
<dbReference type="Gene3D" id="3.10.20.90">
    <property type="entry name" value="Phosphatidylinositol 3-kinase Catalytic Subunit, Chain A, domain 1"/>
    <property type="match status" value="1"/>
</dbReference>
<dbReference type="InterPro" id="IPR053793">
    <property type="entry name" value="PB1-like"/>
</dbReference>
<dbReference type="Pfam" id="PF13181">
    <property type="entry name" value="TPR_8"/>
    <property type="match status" value="1"/>
</dbReference>
<evidence type="ECO:0000256" key="1">
    <source>
        <dbReference type="ARBA" id="ARBA00004496"/>
    </source>
</evidence>
<dbReference type="Gene3D" id="1.25.40.10">
    <property type="entry name" value="Tetratricopeptide repeat domain"/>
    <property type="match status" value="1"/>
</dbReference>
<dbReference type="OrthoDB" id="9450131at2759"/>